<comment type="caution">
    <text evidence="1">The sequence shown here is derived from an EMBL/GenBank/DDBJ whole genome shotgun (WGS) entry which is preliminary data.</text>
</comment>
<reference evidence="1 2" key="1">
    <citation type="journal article" date="2021" name="Nat. Plants">
        <title>The Taxus genome provides insights into paclitaxel biosynthesis.</title>
        <authorList>
            <person name="Xiong X."/>
            <person name="Gou J."/>
            <person name="Liao Q."/>
            <person name="Li Y."/>
            <person name="Zhou Q."/>
            <person name="Bi G."/>
            <person name="Li C."/>
            <person name="Du R."/>
            <person name="Wang X."/>
            <person name="Sun T."/>
            <person name="Guo L."/>
            <person name="Liang H."/>
            <person name="Lu P."/>
            <person name="Wu Y."/>
            <person name="Zhang Z."/>
            <person name="Ro D.K."/>
            <person name="Shang Y."/>
            <person name="Huang S."/>
            <person name="Yan J."/>
        </authorList>
    </citation>
    <scope>NUCLEOTIDE SEQUENCE [LARGE SCALE GENOMIC DNA]</scope>
    <source>
        <strain evidence="1">Ta-2019</strain>
    </source>
</reference>
<keyword evidence="2" id="KW-1185">Reference proteome</keyword>
<sequence>VTIRALPIFHNHVEPYNSSPINGNYVIGDPKEEDVDHEPTTLVEEVLDTVLDE</sequence>
<protein>
    <submittedName>
        <fullName evidence="1">Uncharacterized protein</fullName>
    </submittedName>
</protein>
<dbReference type="EMBL" id="JAHRHJ020000001">
    <property type="protein sequence ID" value="KAH9328064.1"/>
    <property type="molecule type" value="Genomic_DNA"/>
</dbReference>
<feature type="non-terminal residue" evidence="1">
    <location>
        <position position="1"/>
    </location>
</feature>
<gene>
    <name evidence="1" type="ORF">KI387_000172</name>
</gene>
<name>A0AA38GSU6_TAXCH</name>
<evidence type="ECO:0000313" key="2">
    <source>
        <dbReference type="Proteomes" id="UP000824469"/>
    </source>
</evidence>
<accession>A0AA38GSU6</accession>
<dbReference type="AlphaFoldDB" id="A0AA38GSU6"/>
<dbReference type="Proteomes" id="UP000824469">
    <property type="component" value="Unassembled WGS sequence"/>
</dbReference>
<feature type="non-terminal residue" evidence="1">
    <location>
        <position position="53"/>
    </location>
</feature>
<evidence type="ECO:0000313" key="1">
    <source>
        <dbReference type="EMBL" id="KAH9328064.1"/>
    </source>
</evidence>
<organism evidence="1 2">
    <name type="scientific">Taxus chinensis</name>
    <name type="common">Chinese yew</name>
    <name type="synonym">Taxus wallichiana var. chinensis</name>
    <dbReference type="NCBI Taxonomy" id="29808"/>
    <lineage>
        <taxon>Eukaryota</taxon>
        <taxon>Viridiplantae</taxon>
        <taxon>Streptophyta</taxon>
        <taxon>Embryophyta</taxon>
        <taxon>Tracheophyta</taxon>
        <taxon>Spermatophyta</taxon>
        <taxon>Pinopsida</taxon>
        <taxon>Pinidae</taxon>
        <taxon>Conifers II</taxon>
        <taxon>Cupressales</taxon>
        <taxon>Taxaceae</taxon>
        <taxon>Taxus</taxon>
    </lineage>
</organism>
<proteinExistence type="predicted"/>